<feature type="region of interest" description="Disordered" evidence="2">
    <location>
        <begin position="202"/>
        <end position="346"/>
    </location>
</feature>
<dbReference type="EMBL" id="PKSG01000572">
    <property type="protein sequence ID" value="POR34135.1"/>
    <property type="molecule type" value="Genomic_DNA"/>
</dbReference>
<protein>
    <recommendedName>
        <fullName evidence="5">DNA repair protein XRCC4</fullName>
    </recommendedName>
</protein>
<dbReference type="PANTHER" id="PTHR42067:SF1">
    <property type="entry name" value="MITOTIC APPARATUS PROTEIN P62"/>
    <property type="match status" value="1"/>
</dbReference>
<evidence type="ECO:0000313" key="4">
    <source>
        <dbReference type="Proteomes" id="UP000237481"/>
    </source>
</evidence>
<dbReference type="Proteomes" id="UP000237481">
    <property type="component" value="Unassembled WGS sequence"/>
</dbReference>
<evidence type="ECO:0000313" key="3">
    <source>
        <dbReference type="EMBL" id="POR34135.1"/>
    </source>
</evidence>
<evidence type="ECO:0008006" key="5">
    <source>
        <dbReference type="Google" id="ProtNLM"/>
    </source>
</evidence>
<dbReference type="AlphaFoldDB" id="A0A2S4KVA6"/>
<dbReference type="Gene3D" id="1.20.5.370">
    <property type="match status" value="1"/>
</dbReference>
<dbReference type="OrthoDB" id="8064436at2759"/>
<comment type="caution">
    <text evidence="3">The sequence shown here is derived from an EMBL/GenBank/DDBJ whole genome shotgun (WGS) entry which is preliminary data.</text>
</comment>
<sequence>MASTRVLKFPRSDDESKCVLIQVTPAGRKPLDLKLVATEGDEPYACVLKHDRVASLRVKSCPVSEKEWEQILDSLLQAELVEDIQATATVQTASSISLTVRKQVQGITQRLGAITLKFDQGEGIELFQWCETALDALSKSKEVAFKSTTKANGLEAAVTELQAQLDELVQAKADDETALLQKFRDLLNEKKVKIREQQKIMAASSLSGDRTASSQPSQAAEVQTARRPAQSRSTKRKAGSANVEEATGGDEDEVMEDDAVRQEPDDTDPGDTSEGTASTAADDDDEEIAAQPARGSAQDNNRSKRQKTPPKKAAEAPPPPRSLPFANRKAAASVGAERDTDSDDEL</sequence>
<organism evidence="3 4">
    <name type="scientific">Tolypocladium paradoxum</name>
    <dbReference type="NCBI Taxonomy" id="94208"/>
    <lineage>
        <taxon>Eukaryota</taxon>
        <taxon>Fungi</taxon>
        <taxon>Dikarya</taxon>
        <taxon>Ascomycota</taxon>
        <taxon>Pezizomycotina</taxon>
        <taxon>Sordariomycetes</taxon>
        <taxon>Hypocreomycetidae</taxon>
        <taxon>Hypocreales</taxon>
        <taxon>Ophiocordycipitaceae</taxon>
        <taxon>Tolypocladium</taxon>
    </lineage>
</organism>
<evidence type="ECO:0000256" key="1">
    <source>
        <dbReference type="SAM" id="Coils"/>
    </source>
</evidence>
<evidence type="ECO:0000256" key="2">
    <source>
        <dbReference type="SAM" id="MobiDB-lite"/>
    </source>
</evidence>
<proteinExistence type="predicted"/>
<accession>A0A2S4KVA6</accession>
<keyword evidence="4" id="KW-1185">Reference proteome</keyword>
<reference evidence="3 4" key="1">
    <citation type="submission" date="2018-01" db="EMBL/GenBank/DDBJ databases">
        <title>Harnessing the power of phylogenomics to disentangle the directionality and signatures of interkingdom host jumping in the parasitic fungal genus Tolypocladium.</title>
        <authorList>
            <person name="Quandt C.A."/>
            <person name="Patterson W."/>
            <person name="Spatafora J.W."/>
        </authorList>
    </citation>
    <scope>NUCLEOTIDE SEQUENCE [LARGE SCALE GENOMIC DNA]</scope>
    <source>
        <strain evidence="3 4">NRBC 100945</strain>
    </source>
</reference>
<dbReference type="InterPro" id="IPR014751">
    <property type="entry name" value="XRCC4-like_C"/>
</dbReference>
<gene>
    <name evidence="3" type="ORF">TPAR_05641</name>
</gene>
<dbReference type="PANTHER" id="PTHR42067">
    <property type="entry name" value="YALI0C15378P"/>
    <property type="match status" value="1"/>
</dbReference>
<dbReference type="SUPFAM" id="SSF58022">
    <property type="entry name" value="XRCC4, C-terminal oligomerization domain"/>
    <property type="match status" value="1"/>
</dbReference>
<name>A0A2S4KVA6_9HYPO</name>
<feature type="compositionally biased region" description="Polar residues" evidence="2">
    <location>
        <begin position="204"/>
        <end position="221"/>
    </location>
</feature>
<feature type="coiled-coil region" evidence="1">
    <location>
        <begin position="151"/>
        <end position="178"/>
    </location>
</feature>
<dbReference type="STRING" id="94208.A0A2S4KVA6"/>
<keyword evidence="1" id="KW-0175">Coiled coil</keyword>
<feature type="compositionally biased region" description="Acidic residues" evidence="2">
    <location>
        <begin position="247"/>
        <end position="257"/>
    </location>
</feature>